<evidence type="ECO:0000313" key="3">
    <source>
        <dbReference type="EMBL" id="TWI45186.1"/>
    </source>
</evidence>
<reference evidence="3 5" key="1">
    <citation type="journal article" date="2015" name="Stand. Genomic Sci.">
        <title>Genomic Encyclopedia of Bacterial and Archaeal Type Strains, Phase III: the genomes of soil and plant-associated and newly described type strains.</title>
        <authorList>
            <person name="Whitman W.B."/>
            <person name="Woyke T."/>
            <person name="Klenk H.P."/>
            <person name="Zhou Y."/>
            <person name="Lilburn T.G."/>
            <person name="Beck B.J."/>
            <person name="De Vos P."/>
            <person name="Vandamme P."/>
            <person name="Eisen J.A."/>
            <person name="Garrity G."/>
            <person name="Hugenholtz P."/>
            <person name="Kyrpides N.C."/>
        </authorList>
    </citation>
    <scope>NUCLEOTIDE SEQUENCE [LARGE SCALE GENOMIC DNA]</scope>
    <source>
        <strain evidence="3 5">CGMCC 1.5380</strain>
    </source>
</reference>
<keyword evidence="4" id="KW-1185">Reference proteome</keyword>
<keyword evidence="1" id="KW-0812">Transmembrane</keyword>
<protein>
    <submittedName>
        <fullName evidence="3">Uncharacterized protein</fullName>
    </submittedName>
</protein>
<comment type="caution">
    <text evidence="3">The sequence shown here is derived from an EMBL/GenBank/DDBJ whole genome shotgun (WGS) entry which is preliminary data.</text>
</comment>
<keyword evidence="1" id="KW-0472">Membrane</keyword>
<name>A0A562PMB1_9FLAO</name>
<dbReference type="RefSeq" id="WP_114754967.1">
    <property type="nucleotide sequence ID" value="NZ_QQBA01000013.1"/>
</dbReference>
<dbReference type="EMBL" id="QQBA01000013">
    <property type="protein sequence ID" value="RDI51463.1"/>
    <property type="molecule type" value="Genomic_DNA"/>
</dbReference>
<dbReference type="OrthoDB" id="1376385at2"/>
<evidence type="ECO:0000313" key="2">
    <source>
        <dbReference type="EMBL" id="RDI51463.1"/>
    </source>
</evidence>
<reference evidence="3" key="3">
    <citation type="submission" date="2019-07" db="EMBL/GenBank/DDBJ databases">
        <authorList>
            <person name="Whitman W."/>
            <person name="Huntemann M."/>
            <person name="Clum A."/>
            <person name="Pillay M."/>
            <person name="Palaniappan K."/>
            <person name="Varghese N."/>
            <person name="Mikhailova N."/>
            <person name="Stamatis D."/>
            <person name="Reddy T."/>
            <person name="Daum C."/>
            <person name="Shapiro N."/>
            <person name="Ivanova N."/>
            <person name="Kyrpides N."/>
            <person name="Woyke T."/>
        </authorList>
    </citation>
    <scope>NUCLEOTIDE SEQUENCE</scope>
    <source>
        <strain evidence="3">CGMCC 1.5380</strain>
    </source>
</reference>
<dbReference type="EMBL" id="VLKX01000013">
    <property type="protein sequence ID" value="TWI45186.1"/>
    <property type="molecule type" value="Genomic_DNA"/>
</dbReference>
<organism evidence="3 5">
    <name type="scientific">Flavobacterium glaciei</name>
    <dbReference type="NCBI Taxonomy" id="386300"/>
    <lineage>
        <taxon>Bacteria</taxon>
        <taxon>Pseudomonadati</taxon>
        <taxon>Bacteroidota</taxon>
        <taxon>Flavobacteriia</taxon>
        <taxon>Flavobacteriales</taxon>
        <taxon>Flavobacteriaceae</taxon>
        <taxon>Flavobacterium</taxon>
    </lineage>
</organism>
<feature type="transmembrane region" description="Helical" evidence="1">
    <location>
        <begin position="12"/>
        <end position="32"/>
    </location>
</feature>
<dbReference type="AlphaFoldDB" id="A0A562PMB1"/>
<keyword evidence="1" id="KW-1133">Transmembrane helix</keyword>
<proteinExistence type="predicted"/>
<evidence type="ECO:0000256" key="1">
    <source>
        <dbReference type="SAM" id="Phobius"/>
    </source>
</evidence>
<sequence length="119" mass="12896">MKYFSLKADTKGISNLLIMFVFILMSNVSVFGQSTQKLVDVSTIEVNSNSKKENVSAASSSNSMNFVLWFMGTKQGPNGTMSKENSSAKIKVITSGSAPNRLLIKAFLKKAVDTDSMVS</sequence>
<evidence type="ECO:0000313" key="4">
    <source>
        <dbReference type="Proteomes" id="UP000254518"/>
    </source>
</evidence>
<dbReference type="Proteomes" id="UP000321392">
    <property type="component" value="Unassembled WGS sequence"/>
</dbReference>
<dbReference type="Proteomes" id="UP000254518">
    <property type="component" value="Unassembled WGS sequence"/>
</dbReference>
<accession>A0A562PMB1</accession>
<gene>
    <name evidence="2" type="ORF">DFR66_11386</name>
    <name evidence="3" type="ORF">IQ02_02388</name>
</gene>
<reference evidence="2 4" key="2">
    <citation type="submission" date="2018-07" db="EMBL/GenBank/DDBJ databases">
        <title>Genomic Encyclopedia of Type Strains, Phase IV (KMG-IV): sequencing the most valuable type-strain genomes for metagenomic binning, comparative biology and taxonomic classification.</title>
        <authorList>
            <person name="Goeker M."/>
        </authorList>
    </citation>
    <scope>NUCLEOTIDE SEQUENCE [LARGE SCALE GENOMIC DNA]</scope>
    <source>
        <strain evidence="2 4">DSM 19728</strain>
    </source>
</reference>
<evidence type="ECO:0000313" key="5">
    <source>
        <dbReference type="Proteomes" id="UP000321392"/>
    </source>
</evidence>